<keyword evidence="2" id="KW-1185">Reference proteome</keyword>
<comment type="caution">
    <text evidence="1">The sequence shown here is derived from an EMBL/GenBank/DDBJ whole genome shotgun (WGS) entry which is preliminary data.</text>
</comment>
<protein>
    <recommendedName>
        <fullName evidence="3">Propanediol utilization protein</fullName>
    </recommendedName>
</protein>
<dbReference type="RefSeq" id="WP_058862683.1">
    <property type="nucleotide sequence ID" value="NZ_LPXO01000007.1"/>
</dbReference>
<evidence type="ECO:0000313" key="1">
    <source>
        <dbReference type="EMBL" id="KUF10365.1"/>
    </source>
</evidence>
<dbReference type="EMBL" id="LPXO01000007">
    <property type="protein sequence ID" value="KUF10365.1"/>
    <property type="molecule type" value="Genomic_DNA"/>
</dbReference>
<organism evidence="1 2">
    <name type="scientific">Pseudoponticoccus marisrubri</name>
    <dbReference type="NCBI Taxonomy" id="1685382"/>
    <lineage>
        <taxon>Bacteria</taxon>
        <taxon>Pseudomonadati</taxon>
        <taxon>Pseudomonadota</taxon>
        <taxon>Alphaproteobacteria</taxon>
        <taxon>Rhodobacterales</taxon>
        <taxon>Roseobacteraceae</taxon>
        <taxon>Pseudoponticoccus</taxon>
    </lineage>
</organism>
<reference evidence="1 2" key="1">
    <citation type="submission" date="2015-12" db="EMBL/GenBank/DDBJ databases">
        <authorList>
            <person name="Shamseldin A."/>
            <person name="Moawad H."/>
            <person name="Abd El-Rahim W.M."/>
            <person name="Sadowsky M.J."/>
        </authorList>
    </citation>
    <scope>NUCLEOTIDE SEQUENCE [LARGE SCALE GENOMIC DNA]</scope>
    <source>
        <strain evidence="1 2">SJ5A-1</strain>
    </source>
</reference>
<dbReference type="STRING" id="1685382.AVJ23_13275"/>
<gene>
    <name evidence="1" type="ORF">AVJ23_13275</name>
</gene>
<sequence length="271" mass="27726">MGLRHGTRDGWLTVTVAGHFGEWLQGLFGPEHVVALVTLPCPALAVRSRPDRPADPPFAPDRLAAFGRALDLPPPPWPGLDCAMPPGAGAGASTAMLVALARAGGTQATPDALARACLAVEGASDPLMLEAPDGVLWASRAARVLTRLPPPPPLRIVGGFWGAPAPTDPADTGFPPIDDLVPGWQAACETRDRARCAALASQSAMRCTALRGPADPMAELARATGALGHVRAHTGSARGLVLPPEQEDGPARTALAEAGLTGILSFVTGAA</sequence>
<dbReference type="Proteomes" id="UP000054396">
    <property type="component" value="Unassembled WGS sequence"/>
</dbReference>
<evidence type="ECO:0008006" key="3">
    <source>
        <dbReference type="Google" id="ProtNLM"/>
    </source>
</evidence>
<accession>A0A0W7WIF5</accession>
<name>A0A0W7WIF5_9RHOB</name>
<evidence type="ECO:0000313" key="2">
    <source>
        <dbReference type="Proteomes" id="UP000054396"/>
    </source>
</evidence>
<dbReference type="OrthoDB" id="7687262at2"/>
<dbReference type="AlphaFoldDB" id="A0A0W7WIF5"/>
<proteinExistence type="predicted"/>